<evidence type="ECO:0000259" key="3">
    <source>
        <dbReference type="Pfam" id="PF18083"/>
    </source>
</evidence>
<dbReference type="AlphaFoldDB" id="A0A5C5X2E1"/>
<dbReference type="Proteomes" id="UP000317243">
    <property type="component" value="Unassembled WGS sequence"/>
</dbReference>
<dbReference type="Gene3D" id="3.20.20.220">
    <property type="match status" value="1"/>
</dbReference>
<sequence length="474" mass="54567">MTKQSGADDLTERVEEATQRIGRELWSQLSRRKPTVFERRWWLDHILEWAMQDESVKIQMFRFVDVLPMLKSSATVTQHLQEYFDEVRDQLPVAARLGLDVAQPDSILGKALALNARNNARKMAERFIAGEKPEEVLKSVARLRKQGLAFSLDLLGEAIISDSEADAYQQAYLHLIENLAPEVNQWPDDAVLDQDHQGWIPKCQVSLKLSGLVSHFRPVDADGMSKRVKERLRPIFRLARELNAYVHIDMENYECKPLTLQIFQEILMEDEFRDWPDCGIVIQAYLPDAGDDLQSLLSFAKERGTSIGIRLVKGAYWDYETITAEYRGWPCPVYTNKWESDHNFEVQTRFLFENYKYLRPAIASHNLRSLAHAIAWAEELKIPANAWEIQMLYGMAEEQQQLFSELGHRVRIYTPFGQLLPGMSYLVRRLLENTSNESFLRLAYDQSRSIDELLKDPQLTGQQSESQAAVASGA</sequence>
<dbReference type="Pfam" id="PF18083">
    <property type="entry name" value="PutA_N"/>
    <property type="match status" value="1"/>
</dbReference>
<dbReference type="InterPro" id="IPR041514">
    <property type="entry name" value="PutA_N"/>
</dbReference>
<dbReference type="SUPFAM" id="SSF51730">
    <property type="entry name" value="FAD-linked oxidoreductase"/>
    <property type="match status" value="1"/>
</dbReference>
<dbReference type="EMBL" id="SIHI01000001">
    <property type="protein sequence ID" value="TWT56789.1"/>
    <property type="molecule type" value="Genomic_DNA"/>
</dbReference>
<evidence type="ECO:0000259" key="2">
    <source>
        <dbReference type="Pfam" id="PF01619"/>
    </source>
</evidence>
<reference evidence="4 5" key="1">
    <citation type="submission" date="2019-02" db="EMBL/GenBank/DDBJ databases">
        <title>Deep-cultivation of Planctomycetes and their phenomic and genomic characterization uncovers novel biology.</title>
        <authorList>
            <person name="Wiegand S."/>
            <person name="Jogler M."/>
            <person name="Boedeker C."/>
            <person name="Pinto D."/>
            <person name="Vollmers J."/>
            <person name="Rivas-Marin E."/>
            <person name="Kohn T."/>
            <person name="Peeters S.H."/>
            <person name="Heuer A."/>
            <person name="Rast P."/>
            <person name="Oberbeckmann S."/>
            <person name="Bunk B."/>
            <person name="Jeske O."/>
            <person name="Meyerdierks A."/>
            <person name="Storesund J.E."/>
            <person name="Kallscheuer N."/>
            <person name="Luecker S."/>
            <person name="Lage O.M."/>
            <person name="Pohl T."/>
            <person name="Merkel B.J."/>
            <person name="Hornburger P."/>
            <person name="Mueller R.-W."/>
            <person name="Bruemmer F."/>
            <person name="Labrenz M."/>
            <person name="Spormann A.M."/>
            <person name="Op Den Camp H."/>
            <person name="Overmann J."/>
            <person name="Amann R."/>
            <person name="Jetten M.S.M."/>
            <person name="Mascher T."/>
            <person name="Medema M.H."/>
            <person name="Devos D.P."/>
            <person name="Kaster A.-K."/>
            <person name="Ovreas L."/>
            <person name="Rohde M."/>
            <person name="Galperin M.Y."/>
            <person name="Jogler C."/>
        </authorList>
    </citation>
    <scope>NUCLEOTIDE SEQUENCE [LARGE SCALE GENOMIC DNA]</scope>
    <source>
        <strain evidence="4 5">KOR42</strain>
    </source>
</reference>
<keyword evidence="1" id="KW-0560">Oxidoreductase</keyword>
<dbReference type="OrthoDB" id="9773461at2"/>
<accession>A0A5C5X2E1</accession>
<evidence type="ECO:0000256" key="1">
    <source>
        <dbReference type="ARBA" id="ARBA00023002"/>
    </source>
</evidence>
<name>A0A5C5X2E1_9PLAN</name>
<dbReference type="GO" id="GO:0004657">
    <property type="term" value="F:proline dehydrogenase activity"/>
    <property type="evidence" value="ECO:0007669"/>
    <property type="project" value="InterPro"/>
</dbReference>
<organism evidence="4 5">
    <name type="scientific">Thalassoglobus neptunius</name>
    <dbReference type="NCBI Taxonomy" id="1938619"/>
    <lineage>
        <taxon>Bacteria</taxon>
        <taxon>Pseudomonadati</taxon>
        <taxon>Planctomycetota</taxon>
        <taxon>Planctomycetia</taxon>
        <taxon>Planctomycetales</taxon>
        <taxon>Planctomycetaceae</taxon>
        <taxon>Thalassoglobus</taxon>
    </lineage>
</organism>
<dbReference type="PANTHER" id="PTHR13914">
    <property type="entry name" value="PROLINE OXIDASE"/>
    <property type="match status" value="1"/>
</dbReference>
<dbReference type="InterPro" id="IPR015659">
    <property type="entry name" value="Proline_oxidase"/>
</dbReference>
<feature type="domain" description="Proline utilization A N-terminal" evidence="3">
    <location>
        <begin position="15"/>
        <end position="127"/>
    </location>
</feature>
<gene>
    <name evidence="4" type="primary">putA</name>
    <name evidence="4" type="ORF">KOR42_01440</name>
</gene>
<dbReference type="GO" id="GO:0010133">
    <property type="term" value="P:L-proline catabolic process to L-glutamate"/>
    <property type="evidence" value="ECO:0007669"/>
    <property type="project" value="TreeGrafter"/>
</dbReference>
<dbReference type="InterPro" id="IPR029041">
    <property type="entry name" value="FAD-linked_oxidoreductase-like"/>
</dbReference>
<dbReference type="GO" id="GO:0071949">
    <property type="term" value="F:FAD binding"/>
    <property type="evidence" value="ECO:0007669"/>
    <property type="project" value="TreeGrafter"/>
</dbReference>
<keyword evidence="5" id="KW-1185">Reference proteome</keyword>
<protein>
    <submittedName>
        <fullName evidence="4">Bifunctional protein PutA</fullName>
    </submittedName>
</protein>
<feature type="domain" description="Proline dehydrogenase" evidence="2">
    <location>
        <begin position="136"/>
        <end position="441"/>
    </location>
</feature>
<dbReference type="Pfam" id="PF01619">
    <property type="entry name" value="Pro_dh"/>
    <property type="match status" value="1"/>
</dbReference>
<dbReference type="RefSeq" id="WP_146506704.1">
    <property type="nucleotide sequence ID" value="NZ_SIHI01000001.1"/>
</dbReference>
<evidence type="ECO:0000313" key="5">
    <source>
        <dbReference type="Proteomes" id="UP000317243"/>
    </source>
</evidence>
<evidence type="ECO:0000313" key="4">
    <source>
        <dbReference type="EMBL" id="TWT56789.1"/>
    </source>
</evidence>
<dbReference type="PANTHER" id="PTHR13914:SF0">
    <property type="entry name" value="PROLINE DEHYDROGENASE 1, MITOCHONDRIAL"/>
    <property type="match status" value="1"/>
</dbReference>
<comment type="caution">
    <text evidence="4">The sequence shown here is derived from an EMBL/GenBank/DDBJ whole genome shotgun (WGS) entry which is preliminary data.</text>
</comment>
<dbReference type="InterPro" id="IPR002872">
    <property type="entry name" value="Proline_DH_dom"/>
</dbReference>
<proteinExistence type="predicted"/>